<reference evidence="2 3" key="1">
    <citation type="submission" date="2014-04" db="EMBL/GenBank/DDBJ databases">
        <title>Evolutionary Origins and Diversification of the Mycorrhizal Mutualists.</title>
        <authorList>
            <consortium name="DOE Joint Genome Institute"/>
            <consortium name="Mycorrhizal Genomics Consortium"/>
            <person name="Kohler A."/>
            <person name="Kuo A."/>
            <person name="Nagy L.G."/>
            <person name="Floudas D."/>
            <person name="Copeland A."/>
            <person name="Barry K.W."/>
            <person name="Cichocki N."/>
            <person name="Veneault-Fourrey C."/>
            <person name="LaButti K."/>
            <person name="Lindquist E.A."/>
            <person name="Lipzen A."/>
            <person name="Lundell T."/>
            <person name="Morin E."/>
            <person name="Murat C."/>
            <person name="Riley R."/>
            <person name="Ohm R."/>
            <person name="Sun H."/>
            <person name="Tunlid A."/>
            <person name="Henrissat B."/>
            <person name="Grigoriev I.V."/>
            <person name="Hibbett D.S."/>
            <person name="Martin F."/>
        </authorList>
    </citation>
    <scope>NUCLEOTIDE SEQUENCE [LARGE SCALE GENOMIC DNA]</scope>
    <source>
        <strain evidence="2 3">Koide BX008</strain>
    </source>
</reference>
<dbReference type="InParanoid" id="A0A0C2WGN4"/>
<evidence type="ECO:0000313" key="2">
    <source>
        <dbReference type="EMBL" id="KIL60597.1"/>
    </source>
</evidence>
<accession>A0A0C2WGN4</accession>
<dbReference type="HOGENOM" id="CLU_080483_0_1_1"/>
<sequence length="288" mass="32274">MSCAVANLVQEGTYEIKPGNQFANDFPDRGAHADPAANYCASAFPTLFPYGVGGVESQRSIGFLEHVRHCLLLHDRRFRTHHSFPFVMFGILQKRQALSSARIQVCRRDFDRFSQDILKVRREDLKAAANEKEKGLPISNERVKKLLNSAKLTSGRIVGTDESRAALRSKIWSTVIFMGPPSIWMTINLADVHDPIAQLFCGEEINLDEFNDMQGRCANNIFRAQNIAKDPYAAAKYFHVMIRIILEVLFGIRATSRMTYSQPGLLGRVAAYTGAVESQNCQVFKADA</sequence>
<gene>
    <name evidence="2" type="ORF">M378DRAFT_83596</name>
</gene>
<dbReference type="Proteomes" id="UP000054549">
    <property type="component" value="Unassembled WGS sequence"/>
</dbReference>
<dbReference type="EMBL" id="KN818296">
    <property type="protein sequence ID" value="KIL60597.1"/>
    <property type="molecule type" value="Genomic_DNA"/>
</dbReference>
<feature type="domain" description="Helitron helicase-like" evidence="1">
    <location>
        <begin position="66"/>
        <end position="280"/>
    </location>
</feature>
<dbReference type="OrthoDB" id="432234at2759"/>
<name>A0A0C2WGN4_AMAMK</name>
<keyword evidence="3" id="KW-1185">Reference proteome</keyword>
<dbReference type="InterPro" id="IPR025476">
    <property type="entry name" value="Helitron_helicase-like"/>
</dbReference>
<evidence type="ECO:0000313" key="3">
    <source>
        <dbReference type="Proteomes" id="UP000054549"/>
    </source>
</evidence>
<proteinExistence type="predicted"/>
<dbReference type="AlphaFoldDB" id="A0A0C2WGN4"/>
<protein>
    <recommendedName>
        <fullName evidence="1">Helitron helicase-like domain-containing protein</fullName>
    </recommendedName>
</protein>
<evidence type="ECO:0000259" key="1">
    <source>
        <dbReference type="Pfam" id="PF14214"/>
    </source>
</evidence>
<organism evidence="2 3">
    <name type="scientific">Amanita muscaria (strain Koide BX008)</name>
    <dbReference type="NCBI Taxonomy" id="946122"/>
    <lineage>
        <taxon>Eukaryota</taxon>
        <taxon>Fungi</taxon>
        <taxon>Dikarya</taxon>
        <taxon>Basidiomycota</taxon>
        <taxon>Agaricomycotina</taxon>
        <taxon>Agaricomycetes</taxon>
        <taxon>Agaricomycetidae</taxon>
        <taxon>Agaricales</taxon>
        <taxon>Pluteineae</taxon>
        <taxon>Amanitaceae</taxon>
        <taxon>Amanita</taxon>
    </lineage>
</organism>
<dbReference type="Pfam" id="PF14214">
    <property type="entry name" value="Helitron_like_N"/>
    <property type="match status" value="1"/>
</dbReference>
<dbReference type="STRING" id="946122.A0A0C2WGN4"/>